<evidence type="ECO:0000256" key="1">
    <source>
        <dbReference type="SAM" id="MobiDB-lite"/>
    </source>
</evidence>
<dbReference type="EMBL" id="BEZZ01203007">
    <property type="protein sequence ID" value="GCC47091.1"/>
    <property type="molecule type" value="Genomic_DNA"/>
</dbReference>
<accession>A0A401TWQ4</accession>
<dbReference type="GO" id="GO:0005634">
    <property type="term" value="C:nucleus"/>
    <property type="evidence" value="ECO:0007669"/>
    <property type="project" value="TreeGrafter"/>
</dbReference>
<dbReference type="InterPro" id="IPR045886">
    <property type="entry name" value="ThiF/MoeB/HesA"/>
</dbReference>
<dbReference type="PANTHER" id="PTHR10953">
    <property type="entry name" value="UBIQUITIN-ACTIVATING ENZYME E1"/>
    <property type="match status" value="1"/>
</dbReference>
<dbReference type="InterPro" id="IPR000594">
    <property type="entry name" value="ThiF_NAD_FAD-bd"/>
</dbReference>
<comment type="caution">
    <text evidence="3">The sequence shown here is derived from an EMBL/GenBank/DDBJ whole genome shotgun (WGS) entry which is preliminary data.</text>
</comment>
<feature type="domain" description="THIF-type NAD/FAD binding fold" evidence="2">
    <location>
        <begin position="2"/>
        <end position="54"/>
    </location>
</feature>
<evidence type="ECO:0000313" key="3">
    <source>
        <dbReference type="EMBL" id="GCC47091.1"/>
    </source>
</evidence>
<evidence type="ECO:0000259" key="2">
    <source>
        <dbReference type="Pfam" id="PF00899"/>
    </source>
</evidence>
<feature type="region of interest" description="Disordered" evidence="1">
    <location>
        <begin position="1"/>
        <end position="29"/>
    </location>
</feature>
<dbReference type="GO" id="GO:0005737">
    <property type="term" value="C:cytoplasm"/>
    <property type="evidence" value="ECO:0007669"/>
    <property type="project" value="TreeGrafter"/>
</dbReference>
<dbReference type="OMA" id="VGPETKN"/>
<dbReference type="STRING" id="137246.A0A401TWQ4"/>
<feature type="compositionally biased region" description="Polar residues" evidence="1">
    <location>
        <begin position="13"/>
        <end position="23"/>
    </location>
</feature>
<name>A0A401TWQ4_CHIPU</name>
<dbReference type="AlphaFoldDB" id="A0A401TWQ4"/>
<dbReference type="Pfam" id="PF00899">
    <property type="entry name" value="ThiF"/>
    <property type="match status" value="1"/>
</dbReference>
<dbReference type="InterPro" id="IPR035985">
    <property type="entry name" value="Ubiquitin-activating_enz"/>
</dbReference>
<dbReference type="PANTHER" id="PTHR10953:SF4">
    <property type="entry name" value="UBIQUITIN-ACTIVATING ENZYME E1 C-TERMINAL DOMAIN-CONTAINING PROTEIN"/>
    <property type="match status" value="1"/>
</dbReference>
<evidence type="ECO:0000313" key="4">
    <source>
        <dbReference type="Proteomes" id="UP000287033"/>
    </source>
</evidence>
<keyword evidence="4" id="KW-1185">Reference proteome</keyword>
<dbReference type="GO" id="GO:0006974">
    <property type="term" value="P:DNA damage response"/>
    <property type="evidence" value="ECO:0007669"/>
    <property type="project" value="TreeGrafter"/>
</dbReference>
<dbReference type="OrthoDB" id="10252231at2759"/>
<gene>
    <name evidence="3" type="ORF">chiPu_0031178</name>
</gene>
<proteinExistence type="predicted"/>
<dbReference type="SUPFAM" id="SSF69572">
    <property type="entry name" value="Activating enzymes of the ubiquitin-like proteins"/>
    <property type="match status" value="1"/>
</dbReference>
<dbReference type="GO" id="GO:0006511">
    <property type="term" value="P:ubiquitin-dependent protein catabolic process"/>
    <property type="evidence" value="ECO:0007669"/>
    <property type="project" value="TreeGrafter"/>
</dbReference>
<dbReference type="Proteomes" id="UP000287033">
    <property type="component" value="Unassembled WGS sequence"/>
</dbReference>
<dbReference type="GO" id="GO:0004839">
    <property type="term" value="F:ubiquitin activating enzyme activity"/>
    <property type="evidence" value="ECO:0007669"/>
    <property type="project" value="TreeGrafter"/>
</dbReference>
<feature type="non-terminal residue" evidence="3">
    <location>
        <position position="54"/>
    </location>
</feature>
<sequence length="54" mass="5917">MKSETAAAAVKQMNPNIRVNPHQNRVGPETEKVYDDDFFEALDGVANALDNVDA</sequence>
<reference evidence="3 4" key="1">
    <citation type="journal article" date="2018" name="Nat. Ecol. Evol.">
        <title>Shark genomes provide insights into elasmobranch evolution and the origin of vertebrates.</title>
        <authorList>
            <person name="Hara Y"/>
            <person name="Yamaguchi K"/>
            <person name="Onimaru K"/>
            <person name="Kadota M"/>
            <person name="Koyanagi M"/>
            <person name="Keeley SD"/>
            <person name="Tatsumi K"/>
            <person name="Tanaka K"/>
            <person name="Motone F"/>
            <person name="Kageyama Y"/>
            <person name="Nozu R"/>
            <person name="Adachi N"/>
            <person name="Nishimura O"/>
            <person name="Nakagawa R"/>
            <person name="Tanegashima C"/>
            <person name="Kiyatake I"/>
            <person name="Matsumoto R"/>
            <person name="Murakumo K"/>
            <person name="Nishida K"/>
            <person name="Terakita A"/>
            <person name="Kuratani S"/>
            <person name="Sato K"/>
            <person name="Hyodo S Kuraku.S."/>
        </authorList>
    </citation>
    <scope>NUCLEOTIDE SEQUENCE [LARGE SCALE GENOMIC DNA]</scope>
</reference>
<protein>
    <recommendedName>
        <fullName evidence="2">THIF-type NAD/FAD binding fold domain-containing protein</fullName>
    </recommendedName>
</protein>
<organism evidence="3 4">
    <name type="scientific">Chiloscyllium punctatum</name>
    <name type="common">Brownbanded bambooshark</name>
    <name type="synonym">Hemiscyllium punctatum</name>
    <dbReference type="NCBI Taxonomy" id="137246"/>
    <lineage>
        <taxon>Eukaryota</taxon>
        <taxon>Metazoa</taxon>
        <taxon>Chordata</taxon>
        <taxon>Craniata</taxon>
        <taxon>Vertebrata</taxon>
        <taxon>Chondrichthyes</taxon>
        <taxon>Elasmobranchii</taxon>
        <taxon>Galeomorphii</taxon>
        <taxon>Galeoidea</taxon>
        <taxon>Orectolobiformes</taxon>
        <taxon>Hemiscylliidae</taxon>
        <taxon>Chiloscyllium</taxon>
    </lineage>
</organism>
<dbReference type="Gene3D" id="3.40.50.720">
    <property type="entry name" value="NAD(P)-binding Rossmann-like Domain"/>
    <property type="match status" value="1"/>
</dbReference>